<dbReference type="AlphaFoldDB" id="A0A9W5EYY1"/>
<feature type="transmembrane region" description="Helical" evidence="2">
    <location>
        <begin position="216"/>
        <end position="237"/>
    </location>
</feature>
<gene>
    <name evidence="3" type="ORF">AGR2A_Cc110219</name>
</gene>
<organism evidence="3 4">
    <name type="scientific">Agrobacterium genomosp. 2 str. CFBP 5494</name>
    <dbReference type="NCBI Taxonomy" id="1183436"/>
    <lineage>
        <taxon>Bacteria</taxon>
        <taxon>Pseudomonadati</taxon>
        <taxon>Pseudomonadota</taxon>
        <taxon>Alphaproteobacteria</taxon>
        <taxon>Hyphomicrobiales</taxon>
        <taxon>Rhizobiaceae</taxon>
        <taxon>Rhizobium/Agrobacterium group</taxon>
        <taxon>Agrobacterium</taxon>
        <taxon>Agrobacterium tumefaciens complex</taxon>
    </lineage>
</organism>
<feature type="transmembrane region" description="Helical" evidence="2">
    <location>
        <begin position="125"/>
        <end position="143"/>
    </location>
</feature>
<evidence type="ECO:0000313" key="3">
    <source>
        <dbReference type="EMBL" id="CUW86896.1"/>
    </source>
</evidence>
<dbReference type="Proteomes" id="UP000191933">
    <property type="component" value="Unassembled WGS sequence"/>
</dbReference>
<comment type="caution">
    <text evidence="3">The sequence shown here is derived from an EMBL/GenBank/DDBJ whole genome shotgun (WGS) entry which is preliminary data.</text>
</comment>
<keyword evidence="2" id="KW-0472">Membrane</keyword>
<feature type="compositionally biased region" description="Low complexity" evidence="1">
    <location>
        <begin position="1"/>
        <end position="17"/>
    </location>
</feature>
<dbReference type="Pfam" id="PF07077">
    <property type="entry name" value="DUF1345"/>
    <property type="match status" value="1"/>
</dbReference>
<evidence type="ECO:0000313" key="4">
    <source>
        <dbReference type="Proteomes" id="UP000191933"/>
    </source>
</evidence>
<feature type="region of interest" description="Disordered" evidence="1">
    <location>
        <begin position="1"/>
        <end position="28"/>
    </location>
</feature>
<reference evidence="3 4" key="1">
    <citation type="submission" date="2016-01" db="EMBL/GenBank/DDBJ databases">
        <authorList>
            <person name="Regsiter A."/>
            <person name="william w."/>
        </authorList>
    </citation>
    <scope>NUCLEOTIDE SEQUENCE [LARGE SCALE GENOMIC DNA]</scope>
    <source>
        <strain evidence="3 4">CFBP 5494</strain>
    </source>
</reference>
<proteinExistence type="predicted"/>
<keyword evidence="2" id="KW-0812">Transmembrane</keyword>
<feature type="transmembrane region" description="Helical" evidence="2">
    <location>
        <begin position="59"/>
        <end position="76"/>
    </location>
</feature>
<protein>
    <submittedName>
        <fullName evidence="3">Membrane protein</fullName>
    </submittedName>
</protein>
<dbReference type="InterPro" id="IPR009781">
    <property type="entry name" value="DUF1345"/>
</dbReference>
<keyword evidence="4" id="KW-1185">Reference proteome</keyword>
<dbReference type="EMBL" id="FBVY01000003">
    <property type="protein sequence ID" value="CUW86896.1"/>
    <property type="molecule type" value="Genomic_DNA"/>
</dbReference>
<evidence type="ECO:0000256" key="1">
    <source>
        <dbReference type="SAM" id="MobiDB-lite"/>
    </source>
</evidence>
<feature type="transmembrane region" description="Helical" evidence="2">
    <location>
        <begin position="97"/>
        <end position="119"/>
    </location>
</feature>
<name>A0A9W5EYY1_9HYPH</name>
<keyword evidence="2" id="KW-1133">Transmembrane helix</keyword>
<evidence type="ECO:0000256" key="2">
    <source>
        <dbReference type="SAM" id="Phobius"/>
    </source>
</evidence>
<feature type="transmembrane region" description="Helical" evidence="2">
    <location>
        <begin position="36"/>
        <end position="53"/>
    </location>
</feature>
<accession>A0A9W5EYY1</accession>
<sequence>MTVSAAVSKSDAASRKAQPMTPASSNSNTYRRHQPFFIAVLVGASGLGIALALAPSVAIEIAAVSFFLTYLTLVAFRLSKLTAQHLKAHADSDDLPAIAIIAVTLLAVTVAVVSLFQALNHTGETVWTLVIAFASVIFGWLTIHTMTALHYAHLYWRPHTVDGKRQHRGGMDFPATKEPCGYDFLYFAVVIGMTAQTSDVGVTTTAMRKVTLLHSIVSFFFNTVLVAAAVNAAVSLAG</sequence>